<organism evidence="3 4">
    <name type="scientific">Pristionchus mayeri</name>
    <dbReference type="NCBI Taxonomy" id="1317129"/>
    <lineage>
        <taxon>Eukaryota</taxon>
        <taxon>Metazoa</taxon>
        <taxon>Ecdysozoa</taxon>
        <taxon>Nematoda</taxon>
        <taxon>Chromadorea</taxon>
        <taxon>Rhabditida</taxon>
        <taxon>Rhabditina</taxon>
        <taxon>Diplogasteromorpha</taxon>
        <taxon>Diplogasteroidea</taxon>
        <taxon>Neodiplogasteridae</taxon>
        <taxon>Pristionchus</taxon>
    </lineage>
</organism>
<reference evidence="4" key="1">
    <citation type="submission" date="2022-10" db="EMBL/GenBank/DDBJ databases">
        <title>Genome assembly of Pristionchus species.</title>
        <authorList>
            <person name="Yoshida K."/>
            <person name="Sommer R.J."/>
        </authorList>
    </citation>
    <scope>NUCLEOTIDE SEQUENCE [LARGE SCALE GENOMIC DNA]</scope>
    <source>
        <strain evidence="4">RS5460</strain>
    </source>
</reference>
<dbReference type="EMBL" id="BTRK01000002">
    <property type="protein sequence ID" value="GMR39230.1"/>
    <property type="molecule type" value="Genomic_DNA"/>
</dbReference>
<evidence type="ECO:0000256" key="1">
    <source>
        <dbReference type="SAM" id="MobiDB-lite"/>
    </source>
</evidence>
<feature type="domain" description="C6" evidence="2">
    <location>
        <begin position="47"/>
        <end position="135"/>
    </location>
</feature>
<feature type="non-terminal residue" evidence="3">
    <location>
        <position position="1"/>
    </location>
</feature>
<gene>
    <name evidence="3" type="ORF">PMAYCL1PPCAC_09425</name>
</gene>
<dbReference type="PANTHER" id="PTHR21629:SF5">
    <property type="entry name" value="C6 DOMAIN-CONTAINING PROTEIN"/>
    <property type="match status" value="1"/>
</dbReference>
<evidence type="ECO:0000259" key="2">
    <source>
        <dbReference type="Pfam" id="PF01681"/>
    </source>
</evidence>
<protein>
    <recommendedName>
        <fullName evidence="2">C6 domain-containing protein</fullName>
    </recommendedName>
</protein>
<name>A0AAN5CC81_9BILA</name>
<evidence type="ECO:0000313" key="3">
    <source>
        <dbReference type="EMBL" id="GMR39230.1"/>
    </source>
</evidence>
<dbReference type="Pfam" id="PF01681">
    <property type="entry name" value="C6"/>
    <property type="match status" value="1"/>
</dbReference>
<evidence type="ECO:0000313" key="4">
    <source>
        <dbReference type="Proteomes" id="UP001328107"/>
    </source>
</evidence>
<dbReference type="InterPro" id="IPR002601">
    <property type="entry name" value="C6_domain"/>
</dbReference>
<sequence>PTTTPTTTTTTASPTTTTTSTTSTTTTTTLAPTTTTTTTTIAGCKMCAQTLILKTSAGDGAHDFANDLTDATGACAVRSFICQGTSANIELNGGVGVIVDGDDGAVDGTATLEVTCNAAGTAWEFNGAPITQVECASA</sequence>
<feature type="region of interest" description="Disordered" evidence="1">
    <location>
        <begin position="1"/>
        <end position="29"/>
    </location>
</feature>
<dbReference type="PANTHER" id="PTHR21629">
    <property type="entry name" value="C6 DOMAIN-CONTAINING PROTEIN"/>
    <property type="match status" value="1"/>
</dbReference>
<dbReference type="Proteomes" id="UP001328107">
    <property type="component" value="Unassembled WGS sequence"/>
</dbReference>
<proteinExistence type="predicted"/>
<comment type="caution">
    <text evidence="3">The sequence shown here is derived from an EMBL/GenBank/DDBJ whole genome shotgun (WGS) entry which is preliminary data.</text>
</comment>
<accession>A0AAN5CC81</accession>
<keyword evidence="4" id="KW-1185">Reference proteome</keyword>
<dbReference type="AlphaFoldDB" id="A0AAN5CC81"/>